<reference evidence="2" key="1">
    <citation type="submission" date="2024-03" db="EMBL/GenBank/DDBJ databases">
        <authorList>
            <consortium name="ELIXIR-Norway"/>
            <consortium name="Elixir Norway"/>
        </authorList>
    </citation>
    <scope>NUCLEOTIDE SEQUENCE</scope>
</reference>
<feature type="compositionally biased region" description="Low complexity" evidence="1">
    <location>
        <begin position="149"/>
        <end position="165"/>
    </location>
</feature>
<evidence type="ECO:0000256" key="1">
    <source>
        <dbReference type="SAM" id="MobiDB-lite"/>
    </source>
</evidence>
<sequence length="347" mass="36743">MAAAAVTSYGVAAARAAAVCVVPTAALVLSCVFSSASMKKAHHPTSSTSRGYGRRARRGGNFGTLTRARASGISLLTASRVADGSEFVRIVGGGGGGSGAGAAGVHGVGKLLVLDEFFKSPNTSSGIHMRRDSDSLLETLIYYCDDEPSSSPESSSSSSSSSDSDYSNEEVELKEEEDAQSEPRHGVQLYMESSMHSLKQQQEAPNPKSLVFPAISHAREVSAITSVSLEGGAFVRVVAGTFSRVSIPPPLHDFLMLDISMRQGSAETFPLLASFGIVVYILEGVGIFQSTRFAEDPTSFYQNEGHGLYIPTRSMDEEGSSTDDLLHVRTHELSHLRFLLLGAPVSS</sequence>
<name>A0ABP1BZ38_9BRYO</name>
<keyword evidence="3" id="KW-1185">Reference proteome</keyword>
<evidence type="ECO:0000313" key="3">
    <source>
        <dbReference type="Proteomes" id="UP001497522"/>
    </source>
</evidence>
<evidence type="ECO:0000313" key="2">
    <source>
        <dbReference type="EMBL" id="CAK9881720.1"/>
    </source>
</evidence>
<dbReference type="Proteomes" id="UP001497522">
    <property type="component" value="Chromosome 8"/>
</dbReference>
<protein>
    <submittedName>
        <fullName evidence="2">Uncharacterized protein</fullName>
    </submittedName>
</protein>
<proteinExistence type="predicted"/>
<feature type="region of interest" description="Disordered" evidence="1">
    <location>
        <begin position="147"/>
        <end position="184"/>
    </location>
</feature>
<accession>A0ABP1BZ38</accession>
<feature type="compositionally biased region" description="Acidic residues" evidence="1">
    <location>
        <begin position="166"/>
        <end position="180"/>
    </location>
</feature>
<gene>
    <name evidence="2" type="ORF">CSSPJE1EN2_LOCUS23076</name>
</gene>
<dbReference type="EMBL" id="OZ023709">
    <property type="protein sequence ID" value="CAK9881720.1"/>
    <property type="molecule type" value="Genomic_DNA"/>
</dbReference>
<organism evidence="2 3">
    <name type="scientific">Sphagnum jensenii</name>
    <dbReference type="NCBI Taxonomy" id="128206"/>
    <lineage>
        <taxon>Eukaryota</taxon>
        <taxon>Viridiplantae</taxon>
        <taxon>Streptophyta</taxon>
        <taxon>Embryophyta</taxon>
        <taxon>Bryophyta</taxon>
        <taxon>Sphagnophytina</taxon>
        <taxon>Sphagnopsida</taxon>
        <taxon>Sphagnales</taxon>
        <taxon>Sphagnaceae</taxon>
        <taxon>Sphagnum</taxon>
    </lineage>
</organism>
<dbReference type="InterPro" id="IPR014710">
    <property type="entry name" value="RmlC-like_jellyroll"/>
</dbReference>
<dbReference type="Gene3D" id="2.60.120.10">
    <property type="entry name" value="Jelly Rolls"/>
    <property type="match status" value="1"/>
</dbReference>